<keyword evidence="10" id="KW-0464">Manganese</keyword>
<dbReference type="InterPro" id="IPR004149">
    <property type="entry name" value="Znf_DNAligase_C4"/>
</dbReference>
<evidence type="ECO:0000256" key="4">
    <source>
        <dbReference type="ARBA" id="ARBA00022763"/>
    </source>
</evidence>
<evidence type="ECO:0000256" key="8">
    <source>
        <dbReference type="ARBA" id="ARBA00023204"/>
    </source>
</evidence>
<dbReference type="Proteomes" id="UP001501116">
    <property type="component" value="Unassembled WGS sequence"/>
</dbReference>
<evidence type="ECO:0000313" key="13">
    <source>
        <dbReference type="EMBL" id="GAA1968257.1"/>
    </source>
</evidence>
<feature type="binding site" evidence="10">
    <location>
        <position position="193"/>
    </location>
    <ligand>
        <name>NAD(+)</name>
        <dbReference type="ChEBI" id="CHEBI:57540"/>
    </ligand>
</feature>
<dbReference type="Gene3D" id="1.10.150.20">
    <property type="entry name" value="5' to 3' exonuclease, C-terminal subdomain"/>
    <property type="match status" value="2"/>
</dbReference>
<dbReference type="PANTHER" id="PTHR23389:SF9">
    <property type="entry name" value="DNA LIGASE"/>
    <property type="match status" value="1"/>
</dbReference>
<dbReference type="Pfam" id="PF03119">
    <property type="entry name" value="DNA_ligase_ZBD"/>
    <property type="match status" value="1"/>
</dbReference>
<evidence type="ECO:0000256" key="6">
    <source>
        <dbReference type="ARBA" id="ARBA00022842"/>
    </source>
</evidence>
<keyword evidence="5 10" id="KW-0862">Zinc</keyword>
<feature type="binding site" evidence="10">
    <location>
        <position position="430"/>
    </location>
    <ligand>
        <name>Zn(2+)</name>
        <dbReference type="ChEBI" id="CHEBI:29105"/>
    </ligand>
</feature>
<keyword evidence="3 10" id="KW-0479">Metal-binding</keyword>
<evidence type="ECO:0000256" key="1">
    <source>
        <dbReference type="ARBA" id="ARBA00022598"/>
    </source>
</evidence>
<keyword evidence="4 10" id="KW-0227">DNA damage</keyword>
<evidence type="ECO:0000256" key="11">
    <source>
        <dbReference type="RuleBase" id="RU000618"/>
    </source>
</evidence>
<dbReference type="CDD" id="cd00114">
    <property type="entry name" value="LIGANc"/>
    <property type="match status" value="1"/>
</dbReference>
<comment type="catalytic activity">
    <reaction evidence="9 10 11">
        <text>NAD(+) + (deoxyribonucleotide)n-3'-hydroxyl + 5'-phospho-(deoxyribonucleotide)m = (deoxyribonucleotide)n+m + AMP + beta-nicotinamide D-nucleotide.</text>
        <dbReference type="EC" id="6.5.1.2"/>
    </reaction>
</comment>
<comment type="function">
    <text evidence="10">DNA ligase that catalyzes the formation of phosphodiester linkages between 5'-phosphoryl and 3'-hydroxyl groups in double-stranded DNA using NAD as a coenzyme and as the energy source for the reaction. It is essential for DNA replication and repair of damaged DNA.</text>
</comment>
<dbReference type="PROSITE" id="PS01055">
    <property type="entry name" value="DNA_LIGASE_N1"/>
    <property type="match status" value="1"/>
</dbReference>
<comment type="caution">
    <text evidence="13">The sequence shown here is derived from an EMBL/GenBank/DDBJ whole genome shotgun (WGS) entry which is preliminary data.</text>
</comment>
<keyword evidence="8 10" id="KW-0234">DNA repair</keyword>
<dbReference type="SUPFAM" id="SSF47781">
    <property type="entry name" value="RuvA domain 2-like"/>
    <property type="match status" value="1"/>
</dbReference>
<proteinExistence type="inferred from homology"/>
<dbReference type="SUPFAM" id="SSF52113">
    <property type="entry name" value="BRCT domain"/>
    <property type="match status" value="1"/>
</dbReference>
<dbReference type="EMBL" id="BAAANN010000018">
    <property type="protein sequence ID" value="GAA1968257.1"/>
    <property type="molecule type" value="Genomic_DNA"/>
</dbReference>
<dbReference type="HAMAP" id="MF_01588">
    <property type="entry name" value="DNA_ligase_A"/>
    <property type="match status" value="1"/>
</dbReference>
<dbReference type="Pfam" id="PF03120">
    <property type="entry name" value="OB_DNA_ligase"/>
    <property type="match status" value="1"/>
</dbReference>
<name>A0ABN2RGR3_9PSEU</name>
<evidence type="ECO:0000256" key="7">
    <source>
        <dbReference type="ARBA" id="ARBA00023027"/>
    </source>
</evidence>
<dbReference type="InterPro" id="IPR010994">
    <property type="entry name" value="RuvA_2-like"/>
</dbReference>
<dbReference type="SMART" id="SM00292">
    <property type="entry name" value="BRCT"/>
    <property type="match status" value="1"/>
</dbReference>
<dbReference type="SMART" id="SM00532">
    <property type="entry name" value="LIGANc"/>
    <property type="match status" value="1"/>
</dbReference>
<dbReference type="InterPro" id="IPR001357">
    <property type="entry name" value="BRCT_dom"/>
</dbReference>
<dbReference type="NCBIfam" id="NF005932">
    <property type="entry name" value="PRK07956.1"/>
    <property type="match status" value="1"/>
</dbReference>
<dbReference type="Gene3D" id="2.40.50.140">
    <property type="entry name" value="Nucleic acid-binding proteins"/>
    <property type="match status" value="1"/>
</dbReference>
<evidence type="ECO:0000256" key="2">
    <source>
        <dbReference type="ARBA" id="ARBA00022705"/>
    </source>
</evidence>
<keyword evidence="2 10" id="KW-0235">DNA replication</keyword>
<feature type="active site" description="N6-AMP-lysine intermediate" evidence="10">
    <location>
        <position position="132"/>
    </location>
</feature>
<dbReference type="InterPro" id="IPR018239">
    <property type="entry name" value="DNA_ligase_AS"/>
</dbReference>
<dbReference type="InterPro" id="IPR033136">
    <property type="entry name" value="DNA_ligase_CS"/>
</dbReference>
<keyword evidence="1 10" id="KW-0436">Ligase</keyword>
<dbReference type="NCBIfam" id="TIGR00575">
    <property type="entry name" value="dnlj"/>
    <property type="match status" value="1"/>
</dbReference>
<comment type="similarity">
    <text evidence="10">Belongs to the NAD-dependent DNA ligase family. LigA subfamily.</text>
</comment>
<evidence type="ECO:0000256" key="9">
    <source>
        <dbReference type="ARBA" id="ARBA00034005"/>
    </source>
</evidence>
<evidence type="ECO:0000259" key="12">
    <source>
        <dbReference type="PROSITE" id="PS50172"/>
    </source>
</evidence>
<dbReference type="Gene3D" id="1.10.287.610">
    <property type="entry name" value="Helix hairpin bin"/>
    <property type="match status" value="1"/>
</dbReference>
<dbReference type="PROSITE" id="PS01056">
    <property type="entry name" value="DNA_LIGASE_N2"/>
    <property type="match status" value="1"/>
</dbReference>
<dbReference type="PIRSF" id="PIRSF001604">
    <property type="entry name" value="LigA"/>
    <property type="match status" value="1"/>
</dbReference>
<feature type="binding site" evidence="10">
    <location>
        <position position="452"/>
    </location>
    <ligand>
        <name>Zn(2+)</name>
        <dbReference type="ChEBI" id="CHEBI:29105"/>
    </ligand>
</feature>
<dbReference type="Pfam" id="PF12826">
    <property type="entry name" value="HHH_2"/>
    <property type="match status" value="1"/>
</dbReference>
<dbReference type="Gene3D" id="6.20.10.30">
    <property type="match status" value="1"/>
</dbReference>
<dbReference type="InterPro" id="IPR001679">
    <property type="entry name" value="DNA_ligase"/>
</dbReference>
<feature type="binding site" evidence="10">
    <location>
        <position position="130"/>
    </location>
    <ligand>
        <name>NAD(+)</name>
        <dbReference type="ChEBI" id="CHEBI:57540"/>
    </ligand>
</feature>
<dbReference type="SUPFAM" id="SSF50249">
    <property type="entry name" value="Nucleic acid-binding proteins"/>
    <property type="match status" value="1"/>
</dbReference>
<feature type="binding site" evidence="10">
    <location>
        <begin position="101"/>
        <end position="102"/>
    </location>
    <ligand>
        <name>NAD(+)</name>
        <dbReference type="ChEBI" id="CHEBI:57540"/>
    </ligand>
</feature>
<dbReference type="SUPFAM" id="SSF56091">
    <property type="entry name" value="DNA ligase/mRNA capping enzyme, catalytic domain"/>
    <property type="match status" value="1"/>
</dbReference>
<feature type="binding site" evidence="10">
    <location>
        <position position="427"/>
    </location>
    <ligand>
        <name>Zn(2+)</name>
        <dbReference type="ChEBI" id="CHEBI:29105"/>
    </ligand>
</feature>
<dbReference type="InterPro" id="IPR013840">
    <property type="entry name" value="DNAligase_N"/>
</dbReference>
<dbReference type="Pfam" id="PF00533">
    <property type="entry name" value="BRCT"/>
    <property type="match status" value="1"/>
</dbReference>
<dbReference type="PANTHER" id="PTHR23389">
    <property type="entry name" value="CHROMOSOME TRANSMISSION FIDELITY FACTOR 18"/>
    <property type="match status" value="1"/>
</dbReference>
<dbReference type="Gene3D" id="3.30.470.30">
    <property type="entry name" value="DNA ligase/mRNA capping enzyme"/>
    <property type="match status" value="1"/>
</dbReference>
<keyword evidence="7 10" id="KW-0520">NAD</keyword>
<evidence type="ECO:0000313" key="14">
    <source>
        <dbReference type="Proteomes" id="UP001501116"/>
    </source>
</evidence>
<organism evidence="13 14">
    <name type="scientific">Amycolatopsis minnesotensis</name>
    <dbReference type="NCBI Taxonomy" id="337894"/>
    <lineage>
        <taxon>Bacteria</taxon>
        <taxon>Bacillati</taxon>
        <taxon>Actinomycetota</taxon>
        <taxon>Actinomycetes</taxon>
        <taxon>Pseudonocardiales</taxon>
        <taxon>Pseudonocardiaceae</taxon>
        <taxon>Amycolatopsis</taxon>
    </lineage>
</organism>
<accession>A0ABN2RGR3</accession>
<dbReference type="InterPro" id="IPR013839">
    <property type="entry name" value="DNAligase_adenylation"/>
</dbReference>
<dbReference type="InterPro" id="IPR041663">
    <property type="entry name" value="DisA/LigA_HHH"/>
</dbReference>
<dbReference type="InterPro" id="IPR012340">
    <property type="entry name" value="NA-bd_OB-fold"/>
</dbReference>
<reference evidence="13 14" key="1">
    <citation type="journal article" date="2019" name="Int. J. Syst. Evol. Microbiol.">
        <title>The Global Catalogue of Microorganisms (GCM) 10K type strain sequencing project: providing services to taxonomists for standard genome sequencing and annotation.</title>
        <authorList>
            <consortium name="The Broad Institute Genomics Platform"/>
            <consortium name="The Broad Institute Genome Sequencing Center for Infectious Disease"/>
            <person name="Wu L."/>
            <person name="Ma J."/>
        </authorList>
    </citation>
    <scope>NUCLEOTIDE SEQUENCE [LARGE SCALE GENOMIC DNA]</scope>
    <source>
        <strain evidence="13 14">JCM 14545</strain>
    </source>
</reference>
<dbReference type="Pfam" id="PF01653">
    <property type="entry name" value="DNA_ligase_aden"/>
    <property type="match status" value="1"/>
</dbReference>
<dbReference type="InterPro" id="IPR004150">
    <property type="entry name" value="NAD_DNA_ligase_OB"/>
</dbReference>
<dbReference type="Gene3D" id="3.40.50.10190">
    <property type="entry name" value="BRCT domain"/>
    <property type="match status" value="1"/>
</dbReference>
<evidence type="ECO:0000256" key="5">
    <source>
        <dbReference type="ARBA" id="ARBA00022833"/>
    </source>
</evidence>
<dbReference type="InterPro" id="IPR036420">
    <property type="entry name" value="BRCT_dom_sf"/>
</dbReference>
<feature type="binding site" evidence="10">
    <location>
        <position position="446"/>
    </location>
    <ligand>
        <name>Zn(2+)</name>
        <dbReference type="ChEBI" id="CHEBI:29105"/>
    </ligand>
</feature>
<feature type="binding site" evidence="10">
    <location>
        <position position="153"/>
    </location>
    <ligand>
        <name>NAD(+)</name>
        <dbReference type="ChEBI" id="CHEBI:57540"/>
    </ligand>
</feature>
<keyword evidence="14" id="KW-1185">Reference proteome</keyword>
<evidence type="ECO:0000256" key="10">
    <source>
        <dbReference type="HAMAP-Rule" id="MF_01588"/>
    </source>
</evidence>
<dbReference type="EC" id="6.5.1.2" evidence="10 11"/>
<dbReference type="GO" id="GO:0016874">
    <property type="term" value="F:ligase activity"/>
    <property type="evidence" value="ECO:0007669"/>
    <property type="project" value="UniProtKB-KW"/>
</dbReference>
<feature type="binding site" evidence="10">
    <location>
        <begin position="52"/>
        <end position="56"/>
    </location>
    <ligand>
        <name>NAD(+)</name>
        <dbReference type="ChEBI" id="CHEBI:57540"/>
    </ligand>
</feature>
<keyword evidence="6 10" id="KW-0460">Magnesium</keyword>
<dbReference type="PROSITE" id="PS50172">
    <property type="entry name" value="BRCT"/>
    <property type="match status" value="1"/>
</dbReference>
<evidence type="ECO:0000256" key="3">
    <source>
        <dbReference type="ARBA" id="ARBA00022723"/>
    </source>
</evidence>
<dbReference type="RefSeq" id="WP_344422455.1">
    <property type="nucleotide sequence ID" value="NZ_BAAANN010000018.1"/>
</dbReference>
<feature type="domain" description="BRCT" evidence="12">
    <location>
        <begin position="616"/>
        <end position="685"/>
    </location>
</feature>
<feature type="binding site" evidence="10">
    <location>
        <position position="333"/>
    </location>
    <ligand>
        <name>NAD(+)</name>
        <dbReference type="ChEBI" id="CHEBI:57540"/>
    </ligand>
</feature>
<comment type="cofactor">
    <cofactor evidence="10">
        <name>Mg(2+)</name>
        <dbReference type="ChEBI" id="CHEBI:18420"/>
    </cofactor>
    <cofactor evidence="10">
        <name>Mn(2+)</name>
        <dbReference type="ChEBI" id="CHEBI:29035"/>
    </cofactor>
</comment>
<protein>
    <recommendedName>
        <fullName evidence="10 11">DNA ligase</fullName>
        <ecNumber evidence="10 11">6.5.1.2</ecNumber>
    </recommendedName>
    <alternativeName>
        <fullName evidence="10">Polydeoxyribonucleotide synthase [NAD(+)]</fullName>
    </alternativeName>
</protein>
<sequence length="713" mass="78749">MSELPPDPVSSDAAQDLGDVPAEARERHAALAEEIRGHQFRYYVLDSPTITDGEFDVVLRELEGLEEEHPGLRTPDSPTQKVGGTFSTEFTAYDHLERMLSLDNVFDPEELVTWVERVEKEIGATRYLCELKIDGLAINLLYENGRLTRALTRGDGRTGEDVTLNVRTLEQVPDRLTGTDRFPVPALVEVRGEVFFRVQDFLDLNARMVEAGKPPYANPRNTAAGSLRQKDPKITKERRLRLICHGLGRREGFEPERQSEAYEALAAWGLPVSPHSKVIESSKALAEHIDYWGEHRHDAEHEIDGVVVKVDQVALQRRLGTTSRAPRWAIAYKYPPEEATTTLLDIQVNVGRTGRVTPFAVMEPVKVAGSTVAMATLHNAEEVKRKGVLIGDRVVIRKAGDVIPEVLGPVVDVRTGEEREFLMPIRCPECDTPLAYQKEGDVDIRCPNARTCPAQLRERLFHLAGRGAFDIEVLGYEAAVALLESGVVADEGDIFDLDEEKLGEVELFRTKAGELSANAKKLVANLDSAKDRPLWKVIVGLSIRHVGPTAAQALTREFGSIERIENATEEELADVDGVGPTIARAAQEWFEVDWHREVVDKWRAAGVRMEEARDDSIPRHLEGLSIVVTGSLETFSRDEAKEVIMARGGKAAGSVSKKTAFVVVGESPGTKYEKAVQLKVPVLDEAGFRVLLDEGPEAAAEVALPAEEPEGDE</sequence>
<gene>
    <name evidence="13" type="primary">ligA_2</name>
    <name evidence="10" type="synonym">ligA</name>
    <name evidence="13" type="ORF">GCM10009754_46500</name>
</gene>
<feature type="binding site" evidence="10">
    <location>
        <position position="309"/>
    </location>
    <ligand>
        <name>NAD(+)</name>
        <dbReference type="ChEBI" id="CHEBI:57540"/>
    </ligand>
</feature>